<protein>
    <recommendedName>
        <fullName evidence="6">NADP-dependent oxidoreductase domain-containing protein</fullName>
    </recommendedName>
</protein>
<sequence>MRCNQVRLNSGITMPVVGLGTYSFQNDRETTEAAIHMSLKMGYRHFDTAKIYGSEPAVGNALTEAILNRTVGREDIFVTSKLWGSDHHDPVAGLKQTLKNLDMEYLDMYLVHWPVKLKPWARDAIPIEVEFEKLDLETTWAGMEKCLDMGLCRCIGVSNFSSKKIESLLEFASVPPAVNQVEMHPMWRQAKLREVCGDHKIHVSAYSPLGGPGNSWGSTAVVDNPVIQSIALKRKATPAQVALKWGLSKGASVIVKSFNEDRLRENIGALELKLDDQDFLKIDRLEERKIMRGEFLVNQTTSPYKTIQQLWDDEI</sequence>
<dbReference type="InterPro" id="IPR020471">
    <property type="entry name" value="AKR"/>
</dbReference>
<organism evidence="7 8">
    <name type="scientific">Rhamnella rubrinervis</name>
    <dbReference type="NCBI Taxonomy" id="2594499"/>
    <lineage>
        <taxon>Eukaryota</taxon>
        <taxon>Viridiplantae</taxon>
        <taxon>Streptophyta</taxon>
        <taxon>Embryophyta</taxon>
        <taxon>Tracheophyta</taxon>
        <taxon>Spermatophyta</taxon>
        <taxon>Magnoliopsida</taxon>
        <taxon>eudicotyledons</taxon>
        <taxon>Gunneridae</taxon>
        <taxon>Pentapetalae</taxon>
        <taxon>rosids</taxon>
        <taxon>fabids</taxon>
        <taxon>Rosales</taxon>
        <taxon>Rhamnaceae</taxon>
        <taxon>rhamnoid group</taxon>
        <taxon>Rhamneae</taxon>
        <taxon>Rhamnella</taxon>
    </lineage>
</organism>
<dbReference type="GO" id="GO:0016491">
    <property type="term" value="F:oxidoreductase activity"/>
    <property type="evidence" value="ECO:0007669"/>
    <property type="project" value="InterPro"/>
</dbReference>
<evidence type="ECO:0000256" key="4">
    <source>
        <dbReference type="PIRSR" id="PIRSR000097-2"/>
    </source>
</evidence>
<dbReference type="InterPro" id="IPR036812">
    <property type="entry name" value="NAD(P)_OxRdtase_dom_sf"/>
</dbReference>
<feature type="active site" description="Proton donor" evidence="3">
    <location>
        <position position="52"/>
    </location>
</feature>
<feature type="binding site" evidence="4">
    <location>
        <position position="112"/>
    </location>
    <ligand>
        <name>substrate</name>
    </ligand>
</feature>
<dbReference type="AlphaFoldDB" id="A0A8K0DLE7"/>
<evidence type="ECO:0000313" key="8">
    <source>
        <dbReference type="Proteomes" id="UP000796880"/>
    </source>
</evidence>
<dbReference type="PROSITE" id="PS00063">
    <property type="entry name" value="ALDOKETO_REDUCTASE_3"/>
    <property type="match status" value="1"/>
</dbReference>
<dbReference type="FunFam" id="3.20.20.100:FF:000013">
    <property type="entry name" value="NADPH-dependent codeinone reductase 1-1"/>
    <property type="match status" value="1"/>
</dbReference>
<dbReference type="PROSITE" id="PS00062">
    <property type="entry name" value="ALDOKETO_REDUCTASE_2"/>
    <property type="match status" value="1"/>
</dbReference>
<evidence type="ECO:0000313" key="7">
    <source>
        <dbReference type="EMBL" id="KAF3433160.1"/>
    </source>
</evidence>
<dbReference type="EMBL" id="VOIH02000011">
    <property type="protein sequence ID" value="KAF3433160.1"/>
    <property type="molecule type" value="Genomic_DNA"/>
</dbReference>
<dbReference type="SUPFAM" id="SSF51430">
    <property type="entry name" value="NAD(P)-linked oxidoreductase"/>
    <property type="match status" value="1"/>
</dbReference>
<dbReference type="OrthoDB" id="416253at2759"/>
<dbReference type="GO" id="GO:0009821">
    <property type="term" value="P:alkaloid biosynthetic process"/>
    <property type="evidence" value="ECO:0007669"/>
    <property type="project" value="UniProtKB-ARBA"/>
</dbReference>
<keyword evidence="8" id="KW-1185">Reference proteome</keyword>
<gene>
    <name evidence="7" type="ORF">FNV43_RR24262</name>
</gene>
<dbReference type="PIRSF" id="PIRSF000097">
    <property type="entry name" value="AKR"/>
    <property type="match status" value="1"/>
</dbReference>
<dbReference type="Pfam" id="PF00248">
    <property type="entry name" value="Aldo_ket_red"/>
    <property type="match status" value="1"/>
</dbReference>
<name>A0A8K0DLE7_9ROSA</name>
<comment type="similarity">
    <text evidence="1">Belongs to the aldo/keto reductase family.</text>
</comment>
<keyword evidence="2" id="KW-0521">NADP</keyword>
<dbReference type="Proteomes" id="UP000796880">
    <property type="component" value="Unassembled WGS sequence"/>
</dbReference>
<evidence type="ECO:0000256" key="5">
    <source>
        <dbReference type="PIRSR" id="PIRSR000097-3"/>
    </source>
</evidence>
<comment type="caution">
    <text evidence="7">The sequence shown here is derived from an EMBL/GenBank/DDBJ whole genome shotgun (WGS) entry which is preliminary data.</text>
</comment>
<dbReference type="PANTHER" id="PTHR11732">
    <property type="entry name" value="ALDO/KETO REDUCTASE"/>
    <property type="match status" value="1"/>
</dbReference>
<dbReference type="PROSITE" id="PS00798">
    <property type="entry name" value="ALDOKETO_REDUCTASE_1"/>
    <property type="match status" value="1"/>
</dbReference>
<evidence type="ECO:0000259" key="6">
    <source>
        <dbReference type="Pfam" id="PF00248"/>
    </source>
</evidence>
<reference evidence="7" key="1">
    <citation type="submission" date="2020-03" db="EMBL/GenBank/DDBJ databases">
        <title>A high-quality chromosome-level genome assembly of a woody plant with both climbing and erect habits, Rhamnella rubrinervis.</title>
        <authorList>
            <person name="Lu Z."/>
            <person name="Yang Y."/>
            <person name="Zhu X."/>
            <person name="Sun Y."/>
        </authorList>
    </citation>
    <scope>NUCLEOTIDE SEQUENCE</scope>
    <source>
        <strain evidence="7">BYM</strain>
        <tissue evidence="7">Leaf</tissue>
    </source>
</reference>
<evidence type="ECO:0000256" key="2">
    <source>
        <dbReference type="ARBA" id="ARBA00022857"/>
    </source>
</evidence>
<dbReference type="Gene3D" id="3.20.20.100">
    <property type="entry name" value="NADP-dependent oxidoreductase domain"/>
    <property type="match status" value="1"/>
</dbReference>
<feature type="domain" description="NADP-dependent oxidoreductase" evidence="6">
    <location>
        <begin position="17"/>
        <end position="286"/>
    </location>
</feature>
<dbReference type="InterPro" id="IPR023210">
    <property type="entry name" value="NADP_OxRdtase_dom"/>
</dbReference>
<proteinExistence type="inferred from homology"/>
<evidence type="ECO:0000256" key="1">
    <source>
        <dbReference type="ARBA" id="ARBA00007905"/>
    </source>
</evidence>
<dbReference type="InterPro" id="IPR018170">
    <property type="entry name" value="Aldo/ket_reductase_CS"/>
</dbReference>
<evidence type="ECO:0000256" key="3">
    <source>
        <dbReference type="PIRSR" id="PIRSR000097-1"/>
    </source>
</evidence>
<feature type="site" description="Lowers pKa of active site Tyr" evidence="5">
    <location>
        <position position="81"/>
    </location>
</feature>
<accession>A0A8K0DLE7</accession>
<dbReference type="PRINTS" id="PR00069">
    <property type="entry name" value="ALDKETRDTASE"/>
</dbReference>